<proteinExistence type="predicted"/>
<gene>
    <name evidence="1" type="ORF">HYY65_05400</name>
</gene>
<accession>A0A932GP25</accession>
<sequence length="135" mass="15308">MGINPTHVGSSNRRAFFRLDLQIPVHYREILKQGESSYLLGPLREGQGVNFSGAGLAFLTDRTIEIGTFLYLEIVHPEMRETVRAVVKVIRMMVREYNGEEIVAAVGSFVLIREEHRDALVGFMHRHTVRSPETA</sequence>
<name>A0A932GP25_UNCTE</name>
<reference evidence="1" key="1">
    <citation type="submission" date="2020-07" db="EMBL/GenBank/DDBJ databases">
        <title>Huge and variable diversity of episymbiotic CPR bacteria and DPANN archaea in groundwater ecosystems.</title>
        <authorList>
            <person name="He C.Y."/>
            <person name="Keren R."/>
            <person name="Whittaker M."/>
            <person name="Farag I.F."/>
            <person name="Doudna J."/>
            <person name="Cate J.H.D."/>
            <person name="Banfield J.F."/>
        </authorList>
    </citation>
    <scope>NUCLEOTIDE SEQUENCE</scope>
    <source>
        <strain evidence="1">NC_groundwater_717_Ag_S-0.2um_59_8</strain>
    </source>
</reference>
<comment type="caution">
    <text evidence="1">The sequence shown here is derived from an EMBL/GenBank/DDBJ whole genome shotgun (WGS) entry which is preliminary data.</text>
</comment>
<protein>
    <submittedName>
        <fullName evidence="1">PilZ domain-containing protein</fullName>
    </submittedName>
</protein>
<evidence type="ECO:0000313" key="2">
    <source>
        <dbReference type="Proteomes" id="UP000741360"/>
    </source>
</evidence>
<evidence type="ECO:0000313" key="1">
    <source>
        <dbReference type="EMBL" id="MBI3014493.1"/>
    </source>
</evidence>
<dbReference type="AlphaFoldDB" id="A0A932GP25"/>
<organism evidence="1 2">
    <name type="scientific">Tectimicrobiota bacterium</name>
    <dbReference type="NCBI Taxonomy" id="2528274"/>
    <lineage>
        <taxon>Bacteria</taxon>
        <taxon>Pseudomonadati</taxon>
        <taxon>Nitrospinota/Tectimicrobiota group</taxon>
        <taxon>Candidatus Tectimicrobiota</taxon>
    </lineage>
</organism>
<dbReference type="Proteomes" id="UP000741360">
    <property type="component" value="Unassembled WGS sequence"/>
</dbReference>
<dbReference type="EMBL" id="JACPSX010000095">
    <property type="protein sequence ID" value="MBI3014493.1"/>
    <property type="molecule type" value="Genomic_DNA"/>
</dbReference>